<dbReference type="Proteomes" id="UP000006281">
    <property type="component" value="Chromosome"/>
</dbReference>
<protein>
    <submittedName>
        <fullName evidence="9">Permease, MFS-type</fullName>
    </submittedName>
</protein>
<dbReference type="RefSeq" id="WP_015101727.1">
    <property type="nucleotide sequence ID" value="NC_019673.1"/>
</dbReference>
<organism evidence="9 10">
    <name type="scientific">Saccharothrix espanaensis (strain ATCC 51144 / DSM 44229 / JCM 9112 / NBRC 15066 / NRRL 15764)</name>
    <dbReference type="NCBI Taxonomy" id="1179773"/>
    <lineage>
        <taxon>Bacteria</taxon>
        <taxon>Bacillati</taxon>
        <taxon>Actinomycetota</taxon>
        <taxon>Actinomycetes</taxon>
        <taxon>Pseudonocardiales</taxon>
        <taxon>Pseudonocardiaceae</taxon>
        <taxon>Saccharothrix</taxon>
    </lineage>
</organism>
<reference evidence="9 10" key="1">
    <citation type="journal article" date="2012" name="BMC Genomics">
        <title>Complete genome sequence of Saccharothrix espanaensis DSM 44229T and comparison to the other completely sequenced Pseudonocardiaceae.</title>
        <authorList>
            <person name="Strobel T."/>
            <person name="Al-Dilaimi A."/>
            <person name="Blom J."/>
            <person name="Gessner A."/>
            <person name="Kalinowski J."/>
            <person name="Luzhetska M."/>
            <person name="Puhler A."/>
            <person name="Szczepanowski R."/>
            <person name="Bechthold A."/>
            <person name="Ruckert C."/>
        </authorList>
    </citation>
    <scope>NUCLEOTIDE SEQUENCE [LARGE SCALE GENOMIC DNA]</scope>
    <source>
        <strain evidence="10">ATCC 51144 / DSM 44229 / JCM 9112 / NBRC 15066 / NRRL 15764</strain>
    </source>
</reference>
<evidence type="ECO:0000313" key="10">
    <source>
        <dbReference type="Proteomes" id="UP000006281"/>
    </source>
</evidence>
<keyword evidence="3 7" id="KW-0812">Transmembrane</keyword>
<dbReference type="PROSITE" id="PS50850">
    <property type="entry name" value="MFS"/>
    <property type="match status" value="1"/>
</dbReference>
<feature type="transmembrane region" description="Helical" evidence="7">
    <location>
        <begin position="12"/>
        <end position="36"/>
    </location>
</feature>
<proteinExistence type="predicted"/>
<evidence type="ECO:0000259" key="8">
    <source>
        <dbReference type="PROSITE" id="PS50850"/>
    </source>
</evidence>
<feature type="compositionally biased region" description="Polar residues" evidence="6">
    <location>
        <begin position="405"/>
        <end position="416"/>
    </location>
</feature>
<dbReference type="GO" id="GO:0022857">
    <property type="term" value="F:transmembrane transporter activity"/>
    <property type="evidence" value="ECO:0007669"/>
    <property type="project" value="InterPro"/>
</dbReference>
<dbReference type="PANTHER" id="PTHR23513">
    <property type="entry name" value="INTEGRAL MEMBRANE EFFLUX PROTEIN-RELATED"/>
    <property type="match status" value="1"/>
</dbReference>
<feature type="transmembrane region" description="Helical" evidence="7">
    <location>
        <begin position="217"/>
        <end position="240"/>
    </location>
</feature>
<dbReference type="InterPro" id="IPR011701">
    <property type="entry name" value="MFS"/>
</dbReference>
<dbReference type="PATRIC" id="fig|1179773.3.peg.4337"/>
<evidence type="ECO:0000256" key="4">
    <source>
        <dbReference type="ARBA" id="ARBA00022989"/>
    </source>
</evidence>
<keyword evidence="4 7" id="KW-1133">Transmembrane helix</keyword>
<evidence type="ECO:0000256" key="6">
    <source>
        <dbReference type="SAM" id="MobiDB-lite"/>
    </source>
</evidence>
<keyword evidence="2" id="KW-1003">Cell membrane</keyword>
<dbReference type="InterPro" id="IPR036259">
    <property type="entry name" value="MFS_trans_sf"/>
</dbReference>
<keyword evidence="10" id="KW-1185">Reference proteome</keyword>
<feature type="transmembrane region" description="Helical" evidence="7">
    <location>
        <begin position="338"/>
        <end position="361"/>
    </location>
</feature>
<evidence type="ECO:0000256" key="5">
    <source>
        <dbReference type="ARBA" id="ARBA00023136"/>
    </source>
</evidence>
<feature type="domain" description="Major facilitator superfamily (MFS) profile" evidence="8">
    <location>
        <begin position="215"/>
        <end position="416"/>
    </location>
</feature>
<feature type="transmembrane region" description="Helical" evidence="7">
    <location>
        <begin position="303"/>
        <end position="326"/>
    </location>
</feature>
<dbReference type="OrthoDB" id="4544213at2"/>
<dbReference type="KEGG" id="sesp:BN6_43330"/>
<keyword evidence="5 7" id="KW-0472">Membrane</keyword>
<dbReference type="Pfam" id="PF07690">
    <property type="entry name" value="MFS_1"/>
    <property type="match status" value="1"/>
</dbReference>
<feature type="region of interest" description="Disordered" evidence="6">
    <location>
        <begin position="393"/>
        <end position="416"/>
    </location>
</feature>
<accession>K0JUV8</accession>
<feature type="transmembrane region" description="Helical" evidence="7">
    <location>
        <begin position="42"/>
        <end position="67"/>
    </location>
</feature>
<dbReference type="SUPFAM" id="SSF103473">
    <property type="entry name" value="MFS general substrate transporter"/>
    <property type="match status" value="1"/>
</dbReference>
<feature type="transmembrane region" description="Helical" evidence="7">
    <location>
        <begin position="158"/>
        <end position="185"/>
    </location>
</feature>
<dbReference type="CDD" id="cd06173">
    <property type="entry name" value="MFS_MefA_like"/>
    <property type="match status" value="1"/>
</dbReference>
<feature type="transmembrane region" description="Helical" evidence="7">
    <location>
        <begin position="278"/>
        <end position="297"/>
    </location>
</feature>
<dbReference type="AlphaFoldDB" id="K0JUV8"/>
<dbReference type="HOGENOM" id="CLU_034180_15_5_11"/>
<dbReference type="EMBL" id="HE804045">
    <property type="protein sequence ID" value="CCH31615.1"/>
    <property type="molecule type" value="Genomic_DNA"/>
</dbReference>
<gene>
    <name evidence="9" type="ordered locus">BN6_43330</name>
</gene>
<dbReference type="eggNOG" id="COG2814">
    <property type="taxonomic scope" value="Bacteria"/>
</dbReference>
<comment type="subcellular location">
    <subcellularLocation>
        <location evidence="1">Cell membrane</location>
        <topology evidence="1">Multi-pass membrane protein</topology>
    </subcellularLocation>
</comment>
<sequence length="416" mass="41745">MLDALRVKDFRLLWFGRAASQLGTWLLVVAVPAHVLELTGSVVAAGLTLAAEFLAPLVLGPVAGVVVDRWDRRRVMVCADLLRAVAIAALLFADGPGEVWLVYLALVVESVGSVAFRPAAQAHTPAVVGTGTLLAGANAVNAATDGTVRLVGAPLGGVLLALAGFAPLVWLDVVSYLVSAAAIVATSRRGAPGRSGGGLADLREGWAFLRRTPIPRALLLVNTVFLGANATLSSLVVPFGVQVLGGTGETGVVLSGLGVGFLLGAPATRLLTDRLHPAHLLAGALAVTAAGFGLLFSATSVPYAVAAAVVVGLAGSTTLVGTQTVLQRATPNAILGRVGAALFMGEAAASFAGALAGPALLGISWSAAVWTACGVTLLCAALALVMLRKAGRTTPPTDTPTPRPGQQSAPGPSATG</sequence>
<dbReference type="InterPro" id="IPR020846">
    <property type="entry name" value="MFS_dom"/>
</dbReference>
<name>K0JUV8_SACES</name>
<evidence type="ECO:0000256" key="2">
    <source>
        <dbReference type="ARBA" id="ARBA00022475"/>
    </source>
</evidence>
<dbReference type="PANTHER" id="PTHR23513:SF6">
    <property type="entry name" value="MAJOR FACILITATOR SUPERFAMILY ASSOCIATED DOMAIN-CONTAINING PROTEIN"/>
    <property type="match status" value="1"/>
</dbReference>
<evidence type="ECO:0000256" key="3">
    <source>
        <dbReference type="ARBA" id="ARBA00022692"/>
    </source>
</evidence>
<evidence type="ECO:0000256" key="7">
    <source>
        <dbReference type="SAM" id="Phobius"/>
    </source>
</evidence>
<evidence type="ECO:0000256" key="1">
    <source>
        <dbReference type="ARBA" id="ARBA00004651"/>
    </source>
</evidence>
<evidence type="ECO:0000313" key="9">
    <source>
        <dbReference type="EMBL" id="CCH31615.1"/>
    </source>
</evidence>
<dbReference type="GO" id="GO:0005886">
    <property type="term" value="C:plasma membrane"/>
    <property type="evidence" value="ECO:0007669"/>
    <property type="project" value="UniProtKB-SubCell"/>
</dbReference>
<feature type="transmembrane region" description="Helical" evidence="7">
    <location>
        <begin position="367"/>
        <end position="387"/>
    </location>
</feature>
<dbReference type="Gene3D" id="1.20.1250.20">
    <property type="entry name" value="MFS general substrate transporter like domains"/>
    <property type="match status" value="1"/>
</dbReference>
<dbReference type="STRING" id="1179773.BN6_43330"/>
<feature type="transmembrane region" description="Helical" evidence="7">
    <location>
        <begin position="252"/>
        <end position="271"/>
    </location>
</feature>